<dbReference type="InterPro" id="IPR011010">
    <property type="entry name" value="DNA_brk_join_enz"/>
</dbReference>
<dbReference type="CDD" id="cd00397">
    <property type="entry name" value="DNA_BRE_C"/>
    <property type="match status" value="1"/>
</dbReference>
<dbReference type="AlphaFoldDB" id="A0A1I6GQE1"/>
<reference evidence="4" key="1">
    <citation type="submission" date="2016-10" db="EMBL/GenBank/DDBJ databases">
        <authorList>
            <person name="Varghese N."/>
            <person name="Submissions S."/>
        </authorList>
    </citation>
    <scope>NUCLEOTIDE SEQUENCE [LARGE SCALE GENOMIC DNA]</scope>
    <source>
        <strain evidence="4">CGMCC 1.7736</strain>
    </source>
</reference>
<accession>A0A1I6GQE1</accession>
<keyword evidence="1" id="KW-0233">DNA recombination</keyword>
<protein>
    <submittedName>
        <fullName evidence="3">Phage integrase family protein</fullName>
    </submittedName>
</protein>
<dbReference type="GO" id="GO:0003677">
    <property type="term" value="F:DNA binding"/>
    <property type="evidence" value="ECO:0007669"/>
    <property type="project" value="InterPro"/>
</dbReference>
<name>A0A1I6GQE1_9EURY</name>
<dbReference type="GO" id="GO:0006310">
    <property type="term" value="P:DNA recombination"/>
    <property type="evidence" value="ECO:0007669"/>
    <property type="project" value="UniProtKB-KW"/>
</dbReference>
<organism evidence="3 4">
    <name type="scientific">Halogeometricum rufum</name>
    <dbReference type="NCBI Taxonomy" id="553469"/>
    <lineage>
        <taxon>Archaea</taxon>
        <taxon>Methanobacteriati</taxon>
        <taxon>Methanobacteriota</taxon>
        <taxon>Stenosarchaea group</taxon>
        <taxon>Halobacteria</taxon>
        <taxon>Halobacteriales</taxon>
        <taxon>Haloferacaceae</taxon>
        <taxon>Halogeometricum</taxon>
    </lineage>
</organism>
<dbReference type="SUPFAM" id="SSF56349">
    <property type="entry name" value="DNA breaking-rejoining enzymes"/>
    <property type="match status" value="1"/>
</dbReference>
<proteinExistence type="predicted"/>
<keyword evidence="4" id="KW-1185">Reference proteome</keyword>
<evidence type="ECO:0000313" key="4">
    <source>
        <dbReference type="Proteomes" id="UP000198531"/>
    </source>
</evidence>
<sequence length="202" mass="23168">MVRVDDADDITKCWLSPNELNLLESAAGEDGWKREIALQLMGRCGLRASEVSYPSDRHLRYSEEGDIWLFEIRGKNTKGGHRKIRDAWMPDHVAEDIHKYSREKGMNSSDSWVDVSTPSVRRWVKEAAHEVFNDLSEPRWQSVSSHDLRRSWATYHLVERQVDVRTMMSIGGWSDYSAIEPYLAEPTETRIGEAMRAGGTAE</sequence>
<dbReference type="InterPro" id="IPR013762">
    <property type="entry name" value="Integrase-like_cat_sf"/>
</dbReference>
<dbReference type="Gene3D" id="1.10.443.10">
    <property type="entry name" value="Intergrase catalytic core"/>
    <property type="match status" value="1"/>
</dbReference>
<dbReference type="STRING" id="553469.SAMN04487947_1502"/>
<dbReference type="Proteomes" id="UP000198531">
    <property type="component" value="Unassembled WGS sequence"/>
</dbReference>
<dbReference type="InterPro" id="IPR002104">
    <property type="entry name" value="Integrase_catalytic"/>
</dbReference>
<dbReference type="EMBL" id="FOYT01000001">
    <property type="protein sequence ID" value="SFR44311.1"/>
    <property type="molecule type" value="Genomic_DNA"/>
</dbReference>
<dbReference type="PROSITE" id="PS51898">
    <property type="entry name" value="TYR_RECOMBINASE"/>
    <property type="match status" value="1"/>
</dbReference>
<dbReference type="RefSeq" id="WP_089806049.1">
    <property type="nucleotide sequence ID" value="NZ_FOYT01000001.1"/>
</dbReference>
<dbReference type="Pfam" id="PF00589">
    <property type="entry name" value="Phage_integrase"/>
    <property type="match status" value="1"/>
</dbReference>
<evidence type="ECO:0000313" key="3">
    <source>
        <dbReference type="EMBL" id="SFR44311.1"/>
    </source>
</evidence>
<dbReference type="OrthoDB" id="216982at2157"/>
<feature type="domain" description="Tyr recombinase" evidence="2">
    <location>
        <begin position="10"/>
        <end position="196"/>
    </location>
</feature>
<evidence type="ECO:0000256" key="1">
    <source>
        <dbReference type="ARBA" id="ARBA00023172"/>
    </source>
</evidence>
<gene>
    <name evidence="3" type="ORF">SAMN04487947_1502</name>
</gene>
<evidence type="ECO:0000259" key="2">
    <source>
        <dbReference type="PROSITE" id="PS51898"/>
    </source>
</evidence>
<dbReference type="GO" id="GO:0015074">
    <property type="term" value="P:DNA integration"/>
    <property type="evidence" value="ECO:0007669"/>
    <property type="project" value="InterPro"/>
</dbReference>